<feature type="region of interest" description="Disordered" evidence="1">
    <location>
        <begin position="37"/>
        <end position="74"/>
    </location>
</feature>
<keyword evidence="2" id="KW-0732">Signal</keyword>
<dbReference type="RefSeq" id="WP_012665236.1">
    <property type="nucleotide sequence ID" value="NZ_CP124041.1"/>
</dbReference>
<keyword evidence="4" id="KW-1185">Reference proteome</keyword>
<feature type="signal peptide" evidence="2">
    <location>
        <begin position="1"/>
        <end position="19"/>
    </location>
</feature>
<dbReference type="PROSITE" id="PS51257">
    <property type="entry name" value="PROKAR_LIPOPROTEIN"/>
    <property type="match status" value="1"/>
</dbReference>
<accession>A0ABR6PBV1</accession>
<reference evidence="3 4" key="1">
    <citation type="submission" date="2020-08" db="EMBL/GenBank/DDBJ databases">
        <title>Genomic Encyclopedia of Type Strains, Phase IV (KMG-IV): sequencing the most valuable type-strain genomes for metagenomic binning, comparative biology and taxonomic classification.</title>
        <authorList>
            <person name="Goeker M."/>
        </authorList>
    </citation>
    <scope>NUCLEOTIDE SEQUENCE [LARGE SCALE GENOMIC DNA]</scope>
    <source>
        <strain evidence="3 4">DSM 16813</strain>
    </source>
</reference>
<evidence type="ECO:0008006" key="5">
    <source>
        <dbReference type="Google" id="ProtNLM"/>
    </source>
</evidence>
<dbReference type="EMBL" id="JACHFA010000003">
    <property type="protein sequence ID" value="MBB6031903.1"/>
    <property type="molecule type" value="Genomic_DNA"/>
</dbReference>
<feature type="compositionally biased region" description="Acidic residues" evidence="1">
    <location>
        <begin position="60"/>
        <end position="74"/>
    </location>
</feature>
<name>A0ABR6PBV1_9SPIR</name>
<gene>
    <name evidence="3" type="ORF">HNR35_000906</name>
</gene>
<sequence length="74" mass="8566">MVKKIIFTSFLMFMMSCSAIGSGVLIDYLLDNMVKESDEETKDAQKQNSYSKPEIKENADNEQEDDDENEEEFE</sequence>
<proteinExistence type="predicted"/>
<evidence type="ECO:0000313" key="3">
    <source>
        <dbReference type="EMBL" id="MBB6031903.1"/>
    </source>
</evidence>
<comment type="caution">
    <text evidence="3">The sequence shown here is derived from an EMBL/GenBank/DDBJ whole genome shotgun (WGS) entry which is preliminary data.</text>
</comment>
<evidence type="ECO:0000313" key="4">
    <source>
        <dbReference type="Proteomes" id="UP000566276"/>
    </source>
</evidence>
<dbReference type="Proteomes" id="UP000566276">
    <property type="component" value="Unassembled WGS sequence"/>
</dbReference>
<feature type="chain" id="PRO_5046110800" description="Lipoprotein" evidence="2">
    <location>
        <begin position="20"/>
        <end position="74"/>
    </location>
</feature>
<evidence type="ECO:0000256" key="2">
    <source>
        <dbReference type="SAM" id="SignalP"/>
    </source>
</evidence>
<protein>
    <recommendedName>
        <fullName evidence="5">Lipoprotein</fullName>
    </recommendedName>
</protein>
<evidence type="ECO:0000256" key="1">
    <source>
        <dbReference type="SAM" id="MobiDB-lite"/>
    </source>
</evidence>
<organism evidence="3 4">
    <name type="scientific">Borreliella spielmanii</name>
    <dbReference type="NCBI Taxonomy" id="88916"/>
    <lineage>
        <taxon>Bacteria</taxon>
        <taxon>Pseudomonadati</taxon>
        <taxon>Spirochaetota</taxon>
        <taxon>Spirochaetia</taxon>
        <taxon>Spirochaetales</taxon>
        <taxon>Borreliaceae</taxon>
        <taxon>Borreliella</taxon>
    </lineage>
</organism>